<reference evidence="1" key="1">
    <citation type="journal article" date="2020" name="Nature">
        <title>Giant virus diversity and host interactions through global metagenomics.</title>
        <authorList>
            <person name="Schulz F."/>
            <person name="Roux S."/>
            <person name="Paez-Espino D."/>
            <person name="Jungbluth S."/>
            <person name="Walsh D.A."/>
            <person name="Denef V.J."/>
            <person name="McMahon K.D."/>
            <person name="Konstantinidis K.T."/>
            <person name="Eloe-Fadrosh E.A."/>
            <person name="Kyrpides N.C."/>
            <person name="Woyke T."/>
        </authorList>
    </citation>
    <scope>NUCLEOTIDE SEQUENCE</scope>
    <source>
        <strain evidence="1">GVMAG-M-3300021185-45</strain>
    </source>
</reference>
<accession>A0A6C0CH06</accession>
<protein>
    <submittedName>
        <fullName evidence="1">Uncharacterized protein</fullName>
    </submittedName>
</protein>
<dbReference type="EMBL" id="MN739423">
    <property type="protein sequence ID" value="QHT04056.1"/>
    <property type="molecule type" value="Genomic_DNA"/>
</dbReference>
<sequence>MEFNLKNKKGILKKIATLLKIEVLVLILD</sequence>
<organism evidence="1">
    <name type="scientific">viral metagenome</name>
    <dbReference type="NCBI Taxonomy" id="1070528"/>
    <lineage>
        <taxon>unclassified sequences</taxon>
        <taxon>metagenomes</taxon>
        <taxon>organismal metagenomes</taxon>
    </lineage>
</organism>
<name>A0A6C0CH06_9ZZZZ</name>
<evidence type="ECO:0000313" key="1">
    <source>
        <dbReference type="EMBL" id="QHT04056.1"/>
    </source>
</evidence>
<dbReference type="AlphaFoldDB" id="A0A6C0CH06"/>
<proteinExistence type="predicted"/>